<reference evidence="3" key="1">
    <citation type="journal article" date="2013" name="Science">
        <title>The Amborella genome and the evolution of flowering plants.</title>
        <authorList>
            <consortium name="Amborella Genome Project"/>
        </authorList>
    </citation>
    <scope>NUCLEOTIDE SEQUENCE [LARGE SCALE GENOMIC DNA]</scope>
</reference>
<feature type="region of interest" description="Disordered" evidence="1">
    <location>
        <begin position="22"/>
        <end position="117"/>
    </location>
</feature>
<accession>W1PR14</accession>
<dbReference type="eggNOG" id="ENOG502QTVM">
    <property type="taxonomic scope" value="Eukaryota"/>
</dbReference>
<dbReference type="Gramene" id="ERN12482">
    <property type="protein sequence ID" value="ERN12482"/>
    <property type="gene ID" value="AMTR_s00025p00167790"/>
</dbReference>
<dbReference type="AlphaFoldDB" id="W1PR14"/>
<dbReference type="OMA" id="CIVNVGQ"/>
<dbReference type="InterPro" id="IPR033246">
    <property type="entry name" value="BIN4"/>
</dbReference>
<evidence type="ECO:0000313" key="3">
    <source>
        <dbReference type="Proteomes" id="UP000017836"/>
    </source>
</evidence>
<proteinExistence type="predicted"/>
<evidence type="ECO:0000256" key="1">
    <source>
        <dbReference type="SAM" id="MobiDB-lite"/>
    </source>
</evidence>
<dbReference type="GO" id="GO:0051276">
    <property type="term" value="P:chromosome organization"/>
    <property type="evidence" value="ECO:0000318"/>
    <property type="project" value="GO_Central"/>
</dbReference>
<dbReference type="GO" id="GO:0005634">
    <property type="term" value="C:nucleus"/>
    <property type="evidence" value="ECO:0000318"/>
    <property type="project" value="GO_Central"/>
</dbReference>
<dbReference type="STRING" id="13333.W1PR14"/>
<dbReference type="GO" id="GO:0042023">
    <property type="term" value="P:DNA endoreduplication"/>
    <property type="evidence" value="ECO:0000318"/>
    <property type="project" value="GO_Central"/>
</dbReference>
<dbReference type="PANTHER" id="PTHR34810:SF1">
    <property type="entry name" value="DNA-BINDING PROTEIN BIN4"/>
    <property type="match status" value="1"/>
</dbReference>
<evidence type="ECO:0008006" key="4">
    <source>
        <dbReference type="Google" id="ProtNLM"/>
    </source>
</evidence>
<gene>
    <name evidence="2" type="ORF">AMTR_s00025p00167790</name>
</gene>
<dbReference type="OrthoDB" id="549068at2759"/>
<dbReference type="Proteomes" id="UP000017836">
    <property type="component" value="Unassembled WGS sequence"/>
</dbReference>
<dbReference type="HOGENOM" id="CLU_043348_1_0_1"/>
<dbReference type="PANTHER" id="PTHR34810">
    <property type="entry name" value="DNA-BINDING PROTEIN BIN4"/>
    <property type="match status" value="1"/>
</dbReference>
<dbReference type="GO" id="GO:0009330">
    <property type="term" value="C:DNA topoisomerase type II (double strand cut, ATP-hydrolyzing) complex"/>
    <property type="evidence" value="ECO:0000318"/>
    <property type="project" value="GO_Central"/>
</dbReference>
<organism evidence="2 3">
    <name type="scientific">Amborella trichopoda</name>
    <dbReference type="NCBI Taxonomy" id="13333"/>
    <lineage>
        <taxon>Eukaryota</taxon>
        <taxon>Viridiplantae</taxon>
        <taxon>Streptophyta</taxon>
        <taxon>Embryophyta</taxon>
        <taxon>Tracheophyta</taxon>
        <taxon>Spermatophyta</taxon>
        <taxon>Magnoliopsida</taxon>
        <taxon>Amborellales</taxon>
        <taxon>Amborellaceae</taxon>
        <taxon>Amborella</taxon>
    </lineage>
</organism>
<name>W1PR14_AMBTC</name>
<feature type="compositionally biased region" description="Basic and acidic residues" evidence="1">
    <location>
        <begin position="47"/>
        <end position="59"/>
    </location>
</feature>
<feature type="compositionally biased region" description="Acidic residues" evidence="1">
    <location>
        <begin position="93"/>
        <end position="108"/>
    </location>
</feature>
<keyword evidence="3" id="KW-1185">Reference proteome</keyword>
<feature type="region of interest" description="Disordered" evidence="1">
    <location>
        <begin position="239"/>
        <end position="303"/>
    </location>
</feature>
<protein>
    <recommendedName>
        <fullName evidence="4">DNA-binding protein BIN4</fullName>
    </recommendedName>
</protein>
<dbReference type="KEGG" id="atr:18440700"/>
<dbReference type="GO" id="GO:0003690">
    <property type="term" value="F:double-stranded DNA binding"/>
    <property type="evidence" value="ECO:0000318"/>
    <property type="project" value="GO_Central"/>
</dbReference>
<feature type="compositionally biased region" description="Basic residues" evidence="1">
    <location>
        <begin position="273"/>
        <end position="303"/>
    </location>
</feature>
<evidence type="ECO:0000313" key="2">
    <source>
        <dbReference type="EMBL" id="ERN12482.1"/>
    </source>
</evidence>
<dbReference type="EMBL" id="KI392614">
    <property type="protein sequence ID" value="ERN12482.1"/>
    <property type="molecule type" value="Genomic_DNA"/>
</dbReference>
<sequence length="303" mass="33113">MASSREPSPDWIHNFQAPTFITLSSPSESAEDSPIRRSVPCLEEEVELSRPEAHERDQDAISVDSEEEAPETKVPVSKGLKSKKRTNNHKIQEEDEGEGGLNNADEDIPEKQNEHRVSSRLPLVFPEKIQRSKALIECEGEALDMSGDVGAVGRILISNSPSGKPEMLLDLKGTIYKTTIAPSRTFCIVSFGQSVAKVEAVMNDFIQLKPPSNVFESETMVEGTLEGFSFASDEEGDNALRASDHQGNQDNENGDPADSKTKKKADKSSLGTTKRKKAKTATKPTKKVAKKSTVSKKTKSGKK</sequence>